<protein>
    <submittedName>
        <fullName evidence="2">Uncharacterized protein</fullName>
    </submittedName>
</protein>
<comment type="caution">
    <text evidence="2">The sequence shown here is derived from an EMBL/GenBank/DDBJ whole genome shotgun (WGS) entry which is preliminary data.</text>
</comment>
<proteinExistence type="predicted"/>
<keyword evidence="3" id="KW-1185">Reference proteome</keyword>
<feature type="transmembrane region" description="Helical" evidence="1">
    <location>
        <begin position="48"/>
        <end position="66"/>
    </location>
</feature>
<evidence type="ECO:0000313" key="3">
    <source>
        <dbReference type="Proteomes" id="UP000290975"/>
    </source>
</evidence>
<gene>
    <name evidence="2" type="ORF">MBESOW_P3494</name>
</gene>
<organism evidence="2 3">
    <name type="scientific">Sphingobium xenophagum</name>
    <dbReference type="NCBI Taxonomy" id="121428"/>
    <lineage>
        <taxon>Bacteria</taxon>
        <taxon>Pseudomonadati</taxon>
        <taxon>Pseudomonadota</taxon>
        <taxon>Alphaproteobacteria</taxon>
        <taxon>Sphingomonadales</taxon>
        <taxon>Sphingomonadaceae</taxon>
        <taxon>Sphingobium</taxon>
    </lineage>
</organism>
<reference evidence="2 3" key="1">
    <citation type="submission" date="2014-12" db="EMBL/GenBank/DDBJ databases">
        <title>Whole genome sequencing of Sphingobium xenophagum OW59.</title>
        <authorList>
            <person name="Ohta Y."/>
            <person name="Nishi S."/>
            <person name="Hatada Y."/>
        </authorList>
    </citation>
    <scope>NUCLEOTIDE SEQUENCE [LARGE SCALE GENOMIC DNA]</scope>
    <source>
        <strain evidence="2 3">OW59</strain>
    </source>
</reference>
<accession>A0A401J6I1</accession>
<dbReference type="AlphaFoldDB" id="A0A401J6I1"/>
<keyword evidence="1" id="KW-0812">Transmembrane</keyword>
<name>A0A401J6I1_SPHXE</name>
<dbReference type="STRING" id="1192759.GCA_000277525_01033"/>
<dbReference type="EMBL" id="BBQY01000035">
    <property type="protein sequence ID" value="GBH32262.1"/>
    <property type="molecule type" value="Genomic_DNA"/>
</dbReference>
<keyword evidence="1" id="KW-0472">Membrane</keyword>
<sequence length="91" mass="9728">MEYVEMSDLDQMLAQIRAMPVDSRLEQMDGAVMQGLTRRREQGVARRSLMLAGLLAVGIGWAGSIVPSAPAQAAPAPIGMSDYAPSRLLGQ</sequence>
<evidence type="ECO:0000256" key="1">
    <source>
        <dbReference type="SAM" id="Phobius"/>
    </source>
</evidence>
<keyword evidence="1" id="KW-1133">Transmembrane helix</keyword>
<dbReference type="Proteomes" id="UP000290975">
    <property type="component" value="Unassembled WGS sequence"/>
</dbReference>
<evidence type="ECO:0000313" key="2">
    <source>
        <dbReference type="EMBL" id="GBH32262.1"/>
    </source>
</evidence>